<dbReference type="AlphaFoldDB" id="A0AAE3XSI3"/>
<dbReference type="Proteomes" id="UP001185092">
    <property type="component" value="Unassembled WGS sequence"/>
</dbReference>
<comment type="caution">
    <text evidence="2">The sequence shown here is derived from an EMBL/GenBank/DDBJ whole genome shotgun (WGS) entry which is preliminary data.</text>
</comment>
<keyword evidence="3" id="KW-1185">Reference proteome</keyword>
<sequence>MTSKLKGILFKLPYILAIFTLMISCQQKNKEEKSNNKELIKKVYRFATYNSSLNRSEAGKLIKELKSGESSQAENIAEIIQIVRPDVLSLQEFDFDEKGEAMQYFLKNFLSKGQNGEKPIDYPYVWVVPSNTGVETGVDFNNDKKIAAPEDAYGFGEFEGQYAFALLSKYPILWDSTKTFQKFLWKDMPNPHFPKDKNNEEYYSKKAIDIFRLSSKNHIDAPIKLVDGSIIHAIVAHPTPPVFDGPEDRNGKRNYDEIKFLSDYIKGDSSASYIVSDKGVQGGLNPNDRFVIMGDMNADPEAGDSYQKAILQFFDNSKINQQVTSGDFIPSSKGAIAYSKEHKLDSLGNNVNTRTSKWGMRVDYILPSYNIKVVDSGVFWPDSLKDFNYKMENTSDHMMVWTDIEISN</sequence>
<evidence type="ECO:0000313" key="3">
    <source>
        <dbReference type="Proteomes" id="UP001185092"/>
    </source>
</evidence>
<dbReference type="Gene3D" id="3.60.10.10">
    <property type="entry name" value="Endonuclease/exonuclease/phosphatase"/>
    <property type="match status" value="1"/>
</dbReference>
<dbReference type="GO" id="GO:0016158">
    <property type="term" value="F:inositol hexakisphosphate 3-phosphatase activity"/>
    <property type="evidence" value="ECO:0007669"/>
    <property type="project" value="UniProtKB-EC"/>
</dbReference>
<dbReference type="Pfam" id="PF03372">
    <property type="entry name" value="Exo_endo_phos"/>
    <property type="match status" value="1"/>
</dbReference>
<organism evidence="2 3">
    <name type="scientific">Aureibacter tunicatorum</name>
    <dbReference type="NCBI Taxonomy" id="866807"/>
    <lineage>
        <taxon>Bacteria</taxon>
        <taxon>Pseudomonadati</taxon>
        <taxon>Bacteroidota</taxon>
        <taxon>Cytophagia</taxon>
        <taxon>Cytophagales</taxon>
        <taxon>Persicobacteraceae</taxon>
        <taxon>Aureibacter</taxon>
    </lineage>
</organism>
<feature type="domain" description="Endonuclease/exonuclease/phosphatase" evidence="1">
    <location>
        <begin position="68"/>
        <end position="397"/>
    </location>
</feature>
<dbReference type="EMBL" id="JAVDQD010000010">
    <property type="protein sequence ID" value="MDR6241715.1"/>
    <property type="molecule type" value="Genomic_DNA"/>
</dbReference>
<gene>
    <name evidence="2" type="ORF">HNQ88_004802</name>
</gene>
<accession>A0AAE3XSI3</accession>
<dbReference type="PROSITE" id="PS51257">
    <property type="entry name" value="PROKAR_LIPOPROTEIN"/>
    <property type="match status" value="1"/>
</dbReference>
<proteinExistence type="predicted"/>
<protein>
    <submittedName>
        <fullName evidence="2">3-phytase</fullName>
        <ecNumber evidence="2">3.1.3.8</ecNumber>
    </submittedName>
</protein>
<dbReference type="InterPro" id="IPR036691">
    <property type="entry name" value="Endo/exonu/phosph_ase_sf"/>
</dbReference>
<evidence type="ECO:0000313" key="2">
    <source>
        <dbReference type="EMBL" id="MDR6241715.1"/>
    </source>
</evidence>
<dbReference type="RefSeq" id="WP_309942737.1">
    <property type="nucleotide sequence ID" value="NZ_AP025308.1"/>
</dbReference>
<dbReference type="SUPFAM" id="SSF56219">
    <property type="entry name" value="DNase I-like"/>
    <property type="match status" value="1"/>
</dbReference>
<name>A0AAE3XSI3_9BACT</name>
<dbReference type="InterPro" id="IPR005135">
    <property type="entry name" value="Endo/exonuclease/phosphatase"/>
</dbReference>
<dbReference type="EC" id="3.1.3.8" evidence="2"/>
<evidence type="ECO:0000259" key="1">
    <source>
        <dbReference type="Pfam" id="PF03372"/>
    </source>
</evidence>
<keyword evidence="2" id="KW-0378">Hydrolase</keyword>
<reference evidence="2" key="1">
    <citation type="submission" date="2023-07" db="EMBL/GenBank/DDBJ databases">
        <title>Genomic Encyclopedia of Type Strains, Phase IV (KMG-IV): sequencing the most valuable type-strain genomes for metagenomic binning, comparative biology and taxonomic classification.</title>
        <authorList>
            <person name="Goeker M."/>
        </authorList>
    </citation>
    <scope>NUCLEOTIDE SEQUENCE</scope>
    <source>
        <strain evidence="2">DSM 26174</strain>
    </source>
</reference>